<organism evidence="2">
    <name type="scientific">marine sediment metagenome</name>
    <dbReference type="NCBI Taxonomy" id="412755"/>
    <lineage>
        <taxon>unclassified sequences</taxon>
        <taxon>metagenomes</taxon>
        <taxon>ecological metagenomes</taxon>
    </lineage>
</organism>
<comment type="caution">
    <text evidence="2">The sequence shown here is derived from an EMBL/GenBank/DDBJ whole genome shotgun (WGS) entry which is preliminary data.</text>
</comment>
<protein>
    <recommendedName>
        <fullName evidence="3">Dihydrodipicolinate synthase</fullName>
    </recommendedName>
</protein>
<dbReference type="CDD" id="cd00408">
    <property type="entry name" value="DHDPS-like"/>
    <property type="match status" value="1"/>
</dbReference>
<gene>
    <name evidence="2" type="ORF">S06H3_28725</name>
</gene>
<evidence type="ECO:0000256" key="1">
    <source>
        <dbReference type="ARBA" id="ARBA00023239"/>
    </source>
</evidence>
<dbReference type="AlphaFoldDB" id="X1NVH5"/>
<dbReference type="PANTHER" id="PTHR12128">
    <property type="entry name" value="DIHYDRODIPICOLINATE SYNTHASE"/>
    <property type="match status" value="1"/>
</dbReference>
<evidence type="ECO:0008006" key="3">
    <source>
        <dbReference type="Google" id="ProtNLM"/>
    </source>
</evidence>
<dbReference type="GO" id="GO:0008840">
    <property type="term" value="F:4-hydroxy-tetrahydrodipicolinate synthase activity"/>
    <property type="evidence" value="ECO:0007669"/>
    <property type="project" value="TreeGrafter"/>
</dbReference>
<evidence type="ECO:0000313" key="2">
    <source>
        <dbReference type="EMBL" id="GAI30790.1"/>
    </source>
</evidence>
<dbReference type="SUPFAM" id="SSF51569">
    <property type="entry name" value="Aldolase"/>
    <property type="match status" value="1"/>
</dbReference>
<dbReference type="InterPro" id="IPR002220">
    <property type="entry name" value="DapA-like"/>
</dbReference>
<name>X1NVH5_9ZZZZ</name>
<dbReference type="Gene3D" id="3.20.20.70">
    <property type="entry name" value="Aldolase class I"/>
    <property type="match status" value="1"/>
</dbReference>
<proteinExistence type="predicted"/>
<keyword evidence="1" id="KW-0456">Lyase</keyword>
<dbReference type="Pfam" id="PF00701">
    <property type="entry name" value="DHDPS"/>
    <property type="match status" value="1"/>
</dbReference>
<dbReference type="PANTHER" id="PTHR12128:SF66">
    <property type="entry name" value="4-HYDROXY-2-OXOGLUTARATE ALDOLASE, MITOCHONDRIAL"/>
    <property type="match status" value="1"/>
</dbReference>
<dbReference type="EMBL" id="BARV01016781">
    <property type="protein sequence ID" value="GAI30790.1"/>
    <property type="molecule type" value="Genomic_DNA"/>
</dbReference>
<dbReference type="InterPro" id="IPR013785">
    <property type="entry name" value="Aldolase_TIM"/>
</dbReference>
<reference evidence="2" key="1">
    <citation type="journal article" date="2014" name="Front. Microbiol.">
        <title>High frequency of phylogenetically diverse reductive dehalogenase-homologous genes in deep subseafloor sedimentary metagenomes.</title>
        <authorList>
            <person name="Kawai M."/>
            <person name="Futagami T."/>
            <person name="Toyoda A."/>
            <person name="Takaki Y."/>
            <person name="Nishi S."/>
            <person name="Hori S."/>
            <person name="Arai W."/>
            <person name="Tsubouchi T."/>
            <person name="Morono Y."/>
            <person name="Uchiyama I."/>
            <person name="Ito T."/>
            <person name="Fujiyama A."/>
            <person name="Inagaki F."/>
            <person name="Takami H."/>
        </authorList>
    </citation>
    <scope>NUCLEOTIDE SEQUENCE</scope>
    <source>
        <strain evidence="2">Expedition CK06-06</strain>
    </source>
</reference>
<sequence length="135" mass="14278">MTPAIKVFSEDISIYVNAVPKGANFYILAGTINKLYAGLKAGAIGGVVSMADYLPDMCCKLQELFYAGKIEEAEKLDVYARELSSNAAGKSGVAGVKAAMDLLGYYGGNPRLPLLPLSDEGKAELKAVLEKEGLL</sequence>
<accession>X1NVH5</accession>